<organism evidence="1 2">
    <name type="scientific">Candidatus Eisenbergiella merdavium</name>
    <dbReference type="NCBI Taxonomy" id="2838551"/>
    <lineage>
        <taxon>Bacteria</taxon>
        <taxon>Bacillati</taxon>
        <taxon>Bacillota</taxon>
        <taxon>Clostridia</taxon>
        <taxon>Lachnospirales</taxon>
        <taxon>Lachnospiraceae</taxon>
        <taxon>Eisenbergiella</taxon>
    </lineage>
</organism>
<proteinExistence type="predicted"/>
<accession>A0A9D2NFQ0</accession>
<evidence type="ECO:0000313" key="1">
    <source>
        <dbReference type="EMBL" id="HJC24656.1"/>
    </source>
</evidence>
<evidence type="ECO:0000313" key="2">
    <source>
        <dbReference type="Proteomes" id="UP000823891"/>
    </source>
</evidence>
<reference evidence="1" key="1">
    <citation type="journal article" date="2021" name="PeerJ">
        <title>Extensive microbial diversity within the chicken gut microbiome revealed by metagenomics and culture.</title>
        <authorList>
            <person name="Gilroy R."/>
            <person name="Ravi A."/>
            <person name="Getino M."/>
            <person name="Pursley I."/>
            <person name="Horton D.L."/>
            <person name="Alikhan N.F."/>
            <person name="Baker D."/>
            <person name="Gharbi K."/>
            <person name="Hall N."/>
            <person name="Watson M."/>
            <person name="Adriaenssens E.M."/>
            <person name="Foster-Nyarko E."/>
            <person name="Jarju S."/>
            <person name="Secka A."/>
            <person name="Antonio M."/>
            <person name="Oren A."/>
            <person name="Chaudhuri R.R."/>
            <person name="La Ragione R."/>
            <person name="Hildebrand F."/>
            <person name="Pallen M.J."/>
        </authorList>
    </citation>
    <scope>NUCLEOTIDE SEQUENCE</scope>
    <source>
        <strain evidence="1">USAMLcec2-132</strain>
    </source>
</reference>
<name>A0A9D2NFQ0_9FIRM</name>
<dbReference type="Proteomes" id="UP000823891">
    <property type="component" value="Unassembled WGS sequence"/>
</dbReference>
<comment type="caution">
    <text evidence="1">The sequence shown here is derived from an EMBL/GenBank/DDBJ whole genome shotgun (WGS) entry which is preliminary data.</text>
</comment>
<gene>
    <name evidence="1" type="ORF">H9761_13280</name>
</gene>
<dbReference type="EMBL" id="DWWS01000046">
    <property type="protein sequence ID" value="HJC24656.1"/>
    <property type="molecule type" value="Genomic_DNA"/>
</dbReference>
<protein>
    <submittedName>
        <fullName evidence="1">Uncharacterized protein</fullName>
    </submittedName>
</protein>
<sequence>MKKTNRKIFKYIRLLILVVLILFLFRSCRSFGYDFEFTYTSPQGTNSFVVKYDFFSRPSIFKRGFLWDKKIWTYPGPAFMETVSFEPEWLSETQIRFIYDDKDDEWDEEFIITIPY</sequence>
<reference evidence="1" key="2">
    <citation type="submission" date="2021-04" db="EMBL/GenBank/DDBJ databases">
        <authorList>
            <person name="Gilroy R."/>
        </authorList>
    </citation>
    <scope>NUCLEOTIDE SEQUENCE</scope>
    <source>
        <strain evidence="1">USAMLcec2-132</strain>
    </source>
</reference>
<dbReference type="AlphaFoldDB" id="A0A9D2NFQ0"/>